<comment type="catalytic activity">
    <reaction evidence="5 6">
        <text>Exonucleolytic cleavage in either 5'- to 3'- or 3'- to 5'-direction to yield nucleoside 5'-phosphates.</text>
        <dbReference type="EC" id="3.1.11.6"/>
    </reaction>
</comment>
<keyword evidence="3 5" id="KW-0378">Hydrolase</keyword>
<dbReference type="CDD" id="cd04489">
    <property type="entry name" value="ExoVII_LU_OBF"/>
    <property type="match status" value="1"/>
</dbReference>
<evidence type="ECO:0000256" key="5">
    <source>
        <dbReference type="HAMAP-Rule" id="MF_00378"/>
    </source>
</evidence>
<dbReference type="EC" id="3.1.11.6" evidence="5"/>
<dbReference type="GO" id="GO:0009318">
    <property type="term" value="C:exodeoxyribonuclease VII complex"/>
    <property type="evidence" value="ECO:0007669"/>
    <property type="project" value="UniProtKB-UniRule"/>
</dbReference>
<dbReference type="Pfam" id="PF13742">
    <property type="entry name" value="tRNA_anti_2"/>
    <property type="match status" value="1"/>
</dbReference>
<evidence type="ECO:0000256" key="7">
    <source>
        <dbReference type="SAM" id="MobiDB-lite"/>
    </source>
</evidence>
<evidence type="ECO:0000313" key="11">
    <source>
        <dbReference type="Proteomes" id="UP000072867"/>
    </source>
</evidence>
<gene>
    <name evidence="5" type="primary">xseA</name>
    <name evidence="10" type="ORF">NS319_00830</name>
</gene>
<keyword evidence="4 5" id="KW-0269">Exonuclease</keyword>
<reference evidence="10 11" key="1">
    <citation type="journal article" date="2016" name="Front. Microbiol.">
        <title>Genomic Resource of Rice Seed Associated Bacteria.</title>
        <authorList>
            <person name="Midha S."/>
            <person name="Bansal K."/>
            <person name="Sharma S."/>
            <person name="Kumar N."/>
            <person name="Patil P.P."/>
            <person name="Chaudhry V."/>
            <person name="Patil P.B."/>
        </authorList>
    </citation>
    <scope>NUCLEOTIDE SEQUENCE [LARGE SCALE GENOMIC DNA]</scope>
    <source>
        <strain evidence="10 11">NS319</strain>
    </source>
</reference>
<sequence length="477" mass="51623">MPDPYPYDDSARLVAEEIAGDNALALSVGELSLKLKRMVEGEFGHVRLRGEISGYKRATSGHVYMSLKDENAVIDAVMWKGAANTLPFQPQDGVEVIATGRLTTFPGRSKYQIVVERMELAGAGALMALLEKLKAKLAGEGLFDRDRKKALPFMPPVIGVVTSPTGAVIRDILHRLEDRCPTHVIVWPVKVQGEGSAKEIAGAIRGFDAIEPGGPVPRPDLVIVARGGGSIEDLWSFNEEIVVRAVAECSIPIISAVGHETDTTLCDYAADLRAPTPTAAAEIAVPVLADIRLTVAAHGQRAERCARRYVERGRERLDAMARLLPKRDQLLGPQRQRADEAGARLDRGLERRVTLARGGLDRAGAALRPAILERQVERGRDRLASTWRLVQSLNPDRILERGYARITARPGGETLSSAEAAKAADTLTLRFRDGTVDVAVEGGGGRTGVEPPAPKTYDKPKREPQAKPGKPDQPTLL</sequence>
<dbReference type="InterPro" id="IPR020579">
    <property type="entry name" value="Exonuc_VII_lsu_C"/>
</dbReference>
<proteinExistence type="inferred from homology"/>
<dbReference type="GO" id="GO:0005737">
    <property type="term" value="C:cytoplasm"/>
    <property type="evidence" value="ECO:0007669"/>
    <property type="project" value="UniProtKB-SubCell"/>
</dbReference>
<comment type="function">
    <text evidence="5">Bidirectionally degrades single-stranded DNA into large acid-insoluble oligonucleotides, which are then degraded further into small acid-soluble oligonucleotides.</text>
</comment>
<dbReference type="PATRIC" id="fig|33051.3.peg.2627"/>
<dbReference type="InterPro" id="IPR003753">
    <property type="entry name" value="Exonuc_VII_L"/>
</dbReference>
<evidence type="ECO:0000256" key="3">
    <source>
        <dbReference type="ARBA" id="ARBA00022801"/>
    </source>
</evidence>
<dbReference type="HAMAP" id="MF_00378">
    <property type="entry name" value="Exonuc_7_L"/>
    <property type="match status" value="1"/>
</dbReference>
<organism evidence="10 11">
    <name type="scientific">Sphingomonas sanguinis</name>
    <dbReference type="NCBI Taxonomy" id="33051"/>
    <lineage>
        <taxon>Bacteria</taxon>
        <taxon>Pseudomonadati</taxon>
        <taxon>Pseudomonadota</taxon>
        <taxon>Alphaproteobacteria</taxon>
        <taxon>Sphingomonadales</taxon>
        <taxon>Sphingomonadaceae</taxon>
        <taxon>Sphingomonas</taxon>
    </lineage>
</organism>
<dbReference type="RefSeq" id="WP_058731972.1">
    <property type="nucleotide sequence ID" value="NZ_LDTD01000005.1"/>
</dbReference>
<evidence type="ECO:0000259" key="9">
    <source>
        <dbReference type="Pfam" id="PF13742"/>
    </source>
</evidence>
<evidence type="ECO:0000256" key="4">
    <source>
        <dbReference type="ARBA" id="ARBA00022839"/>
    </source>
</evidence>
<dbReference type="AlphaFoldDB" id="A0A147I954"/>
<dbReference type="GO" id="GO:0006308">
    <property type="term" value="P:DNA catabolic process"/>
    <property type="evidence" value="ECO:0007669"/>
    <property type="project" value="UniProtKB-UniRule"/>
</dbReference>
<dbReference type="PANTHER" id="PTHR30008">
    <property type="entry name" value="EXODEOXYRIBONUCLEASE 7 LARGE SUBUNIT"/>
    <property type="match status" value="1"/>
</dbReference>
<feature type="domain" description="Exonuclease VII large subunit C-terminal" evidence="8">
    <location>
        <begin position="142"/>
        <end position="438"/>
    </location>
</feature>
<evidence type="ECO:0000256" key="1">
    <source>
        <dbReference type="ARBA" id="ARBA00022490"/>
    </source>
</evidence>
<dbReference type="EMBL" id="LDTD01000005">
    <property type="protein sequence ID" value="KTT75897.1"/>
    <property type="molecule type" value="Genomic_DNA"/>
</dbReference>
<feature type="domain" description="OB-fold nucleic acid binding" evidence="9">
    <location>
        <begin position="26"/>
        <end position="119"/>
    </location>
</feature>
<dbReference type="STRING" id="33051.SB4_17410"/>
<dbReference type="GO" id="GO:0008855">
    <property type="term" value="F:exodeoxyribonuclease VII activity"/>
    <property type="evidence" value="ECO:0007669"/>
    <property type="project" value="UniProtKB-UniRule"/>
</dbReference>
<feature type="region of interest" description="Disordered" evidence="7">
    <location>
        <begin position="438"/>
        <end position="477"/>
    </location>
</feature>
<dbReference type="NCBIfam" id="TIGR00237">
    <property type="entry name" value="xseA"/>
    <property type="match status" value="1"/>
</dbReference>
<evidence type="ECO:0000259" key="8">
    <source>
        <dbReference type="Pfam" id="PF02601"/>
    </source>
</evidence>
<protein>
    <recommendedName>
        <fullName evidence="5">Exodeoxyribonuclease 7 large subunit</fullName>
        <ecNumber evidence="5">3.1.11.6</ecNumber>
    </recommendedName>
    <alternativeName>
        <fullName evidence="5">Exodeoxyribonuclease VII large subunit</fullName>
        <shortName evidence="5">Exonuclease VII large subunit</shortName>
    </alternativeName>
</protein>
<comment type="subcellular location">
    <subcellularLocation>
        <location evidence="5 6">Cytoplasm</location>
    </subcellularLocation>
</comment>
<name>A0A147I954_9SPHN</name>
<evidence type="ECO:0000256" key="6">
    <source>
        <dbReference type="RuleBase" id="RU004355"/>
    </source>
</evidence>
<dbReference type="PANTHER" id="PTHR30008:SF0">
    <property type="entry name" value="EXODEOXYRIBONUCLEASE 7 LARGE SUBUNIT"/>
    <property type="match status" value="1"/>
</dbReference>
<keyword evidence="2 5" id="KW-0540">Nuclease</keyword>
<evidence type="ECO:0000256" key="2">
    <source>
        <dbReference type="ARBA" id="ARBA00022722"/>
    </source>
</evidence>
<accession>A0A147I954</accession>
<dbReference type="GO" id="GO:0003676">
    <property type="term" value="F:nucleic acid binding"/>
    <property type="evidence" value="ECO:0007669"/>
    <property type="project" value="InterPro"/>
</dbReference>
<comment type="caution">
    <text evidence="10">The sequence shown here is derived from an EMBL/GenBank/DDBJ whole genome shotgun (WGS) entry which is preliminary data.</text>
</comment>
<dbReference type="Proteomes" id="UP000072867">
    <property type="component" value="Unassembled WGS sequence"/>
</dbReference>
<comment type="similarity">
    <text evidence="5 6">Belongs to the XseA family.</text>
</comment>
<keyword evidence="1 5" id="KW-0963">Cytoplasm</keyword>
<evidence type="ECO:0000313" key="10">
    <source>
        <dbReference type="EMBL" id="KTT75897.1"/>
    </source>
</evidence>
<feature type="compositionally biased region" description="Basic and acidic residues" evidence="7">
    <location>
        <begin position="456"/>
        <end position="465"/>
    </location>
</feature>
<comment type="subunit">
    <text evidence="5">Heterooligomer composed of large and small subunits.</text>
</comment>
<dbReference type="InterPro" id="IPR025824">
    <property type="entry name" value="OB-fold_nuc-bd_dom"/>
</dbReference>
<dbReference type="Pfam" id="PF02601">
    <property type="entry name" value="Exonuc_VII_L"/>
    <property type="match status" value="1"/>
</dbReference>